<feature type="non-terminal residue" evidence="2">
    <location>
        <position position="104"/>
    </location>
</feature>
<evidence type="ECO:0000313" key="3">
    <source>
        <dbReference type="Proteomes" id="UP000234206"/>
    </source>
</evidence>
<dbReference type="EMBL" id="PKIZ01000142">
    <property type="protein sequence ID" value="PKZ40670.1"/>
    <property type="molecule type" value="Genomic_DNA"/>
</dbReference>
<dbReference type="Proteomes" id="UP000234206">
    <property type="component" value="Unassembled WGS sequence"/>
</dbReference>
<keyword evidence="3" id="KW-1185">Reference proteome</keyword>
<feature type="transmembrane region" description="Helical" evidence="1">
    <location>
        <begin position="15"/>
        <end position="31"/>
    </location>
</feature>
<feature type="transmembrane region" description="Helical" evidence="1">
    <location>
        <begin position="43"/>
        <end position="66"/>
    </location>
</feature>
<keyword evidence="1" id="KW-0812">Transmembrane</keyword>
<evidence type="ECO:0000256" key="1">
    <source>
        <dbReference type="SAM" id="Phobius"/>
    </source>
</evidence>
<gene>
    <name evidence="2" type="ORF">CYJ76_11900</name>
</gene>
<protein>
    <submittedName>
        <fullName evidence="2">Multidrug ABC transporter permease</fullName>
    </submittedName>
</protein>
<comment type="caution">
    <text evidence="2">The sequence shown here is derived from an EMBL/GenBank/DDBJ whole genome shotgun (WGS) entry which is preliminary data.</text>
</comment>
<evidence type="ECO:0000313" key="2">
    <source>
        <dbReference type="EMBL" id="PKZ40670.1"/>
    </source>
</evidence>
<keyword evidence="1" id="KW-0472">Membrane</keyword>
<keyword evidence="1" id="KW-1133">Transmembrane helix</keyword>
<organism evidence="2 3">
    <name type="scientific">Kytococcus schroeteri</name>
    <dbReference type="NCBI Taxonomy" id="138300"/>
    <lineage>
        <taxon>Bacteria</taxon>
        <taxon>Bacillati</taxon>
        <taxon>Actinomycetota</taxon>
        <taxon>Actinomycetes</taxon>
        <taxon>Micrococcales</taxon>
        <taxon>Kytococcaceae</taxon>
        <taxon>Kytococcus</taxon>
    </lineage>
</organism>
<sequence>KIESLLFLRHGEQQLLSMVIPLGLLIGLTLIPGDDASHAVTRIFPMALAIALMGAGFTGQAIAVAFDRRYGALKRIGAAGVPTWALIAGKVVAVCIVVLLQVLV</sequence>
<dbReference type="AlphaFoldDB" id="A0A2I1P7R4"/>
<reference evidence="2 3" key="1">
    <citation type="submission" date="2017-12" db="EMBL/GenBank/DDBJ databases">
        <title>Phylogenetic diversity of female urinary microbiome.</title>
        <authorList>
            <person name="Thomas-White K."/>
            <person name="Wolfe A.J."/>
        </authorList>
    </citation>
    <scope>NUCLEOTIDE SEQUENCE [LARGE SCALE GENOMIC DNA]</scope>
    <source>
        <strain evidence="2 3">UMB1298</strain>
    </source>
</reference>
<accession>A0A2I1P7R4</accession>
<feature type="non-terminal residue" evidence="2">
    <location>
        <position position="1"/>
    </location>
</feature>
<name>A0A2I1P7R4_9MICO</name>
<proteinExistence type="predicted"/>
<feature type="transmembrane region" description="Helical" evidence="1">
    <location>
        <begin position="78"/>
        <end position="103"/>
    </location>
</feature>